<dbReference type="Gene3D" id="1.10.10.60">
    <property type="entry name" value="Homeodomain-like"/>
    <property type="match status" value="1"/>
</dbReference>
<dbReference type="SMART" id="SM00342">
    <property type="entry name" value="HTH_ARAC"/>
    <property type="match status" value="1"/>
</dbReference>
<dbReference type="InterPro" id="IPR009057">
    <property type="entry name" value="Homeodomain-like_sf"/>
</dbReference>
<dbReference type="PANTHER" id="PTHR46796">
    <property type="entry name" value="HTH-TYPE TRANSCRIPTIONAL ACTIVATOR RHAS-RELATED"/>
    <property type="match status" value="1"/>
</dbReference>
<name>A0A3A3FPR0_9BURK</name>
<evidence type="ECO:0000256" key="2">
    <source>
        <dbReference type="ARBA" id="ARBA00023125"/>
    </source>
</evidence>
<dbReference type="PROSITE" id="PS01124">
    <property type="entry name" value="HTH_ARAC_FAMILY_2"/>
    <property type="match status" value="1"/>
</dbReference>
<dbReference type="GO" id="GO:0043565">
    <property type="term" value="F:sequence-specific DNA binding"/>
    <property type="evidence" value="ECO:0007669"/>
    <property type="project" value="InterPro"/>
</dbReference>
<sequence>MPHPAQSITEQRHASMYLWHGHALVIGPGIDSTPHAHFAVQLTLGIDRPFRARLGPDQNWIETRAAVFAPNQFHQIDCGGDMLAHLLVELPQRQQTVATVLPAQFDALPHFAPVRAAIDSAKEGTLDAELARETAQQWLNCAIPQALVPAGFDPRIATVLDWIGANPGQEPSGASLADMVHLSESRFTHLFRQQTGMSLSRYLLWTRLLGGVAAVARGENMTSAAHFAGFADLAHMSRSFRKTFGVVPSELQKMTIAFKQNAA</sequence>
<keyword evidence="6" id="KW-1185">Reference proteome</keyword>
<evidence type="ECO:0000256" key="3">
    <source>
        <dbReference type="ARBA" id="ARBA00023163"/>
    </source>
</evidence>
<dbReference type="AlphaFoldDB" id="A0A3A3FPR0"/>
<organism evidence="5 6">
    <name type="scientific">Noviherbaspirillum saxi</name>
    <dbReference type="NCBI Taxonomy" id="2320863"/>
    <lineage>
        <taxon>Bacteria</taxon>
        <taxon>Pseudomonadati</taxon>
        <taxon>Pseudomonadota</taxon>
        <taxon>Betaproteobacteria</taxon>
        <taxon>Burkholderiales</taxon>
        <taxon>Oxalobacteraceae</taxon>
        <taxon>Noviherbaspirillum</taxon>
    </lineage>
</organism>
<dbReference type="InterPro" id="IPR050204">
    <property type="entry name" value="AraC_XylS_family_regulators"/>
</dbReference>
<proteinExistence type="predicted"/>
<feature type="domain" description="HTH araC/xylS-type" evidence="4">
    <location>
        <begin position="157"/>
        <end position="254"/>
    </location>
</feature>
<evidence type="ECO:0000259" key="4">
    <source>
        <dbReference type="PROSITE" id="PS01124"/>
    </source>
</evidence>
<dbReference type="InterPro" id="IPR018060">
    <property type="entry name" value="HTH_AraC"/>
</dbReference>
<reference evidence="6" key="1">
    <citation type="submission" date="2018-09" db="EMBL/GenBank/DDBJ databases">
        <authorList>
            <person name="Zhu H."/>
        </authorList>
    </citation>
    <scope>NUCLEOTIDE SEQUENCE [LARGE SCALE GENOMIC DNA]</scope>
    <source>
        <strain evidence="6">K1R23-30</strain>
    </source>
</reference>
<dbReference type="GO" id="GO:0003700">
    <property type="term" value="F:DNA-binding transcription factor activity"/>
    <property type="evidence" value="ECO:0007669"/>
    <property type="project" value="InterPro"/>
</dbReference>
<keyword evidence="2" id="KW-0238">DNA-binding</keyword>
<evidence type="ECO:0000313" key="5">
    <source>
        <dbReference type="EMBL" id="RJF98006.1"/>
    </source>
</evidence>
<accession>A0A3A3FPR0</accession>
<evidence type="ECO:0000256" key="1">
    <source>
        <dbReference type="ARBA" id="ARBA00023015"/>
    </source>
</evidence>
<keyword evidence="3" id="KW-0804">Transcription</keyword>
<dbReference type="Proteomes" id="UP000265955">
    <property type="component" value="Unassembled WGS sequence"/>
</dbReference>
<dbReference type="EMBL" id="QYUO01000001">
    <property type="protein sequence ID" value="RJF98006.1"/>
    <property type="molecule type" value="Genomic_DNA"/>
</dbReference>
<comment type="caution">
    <text evidence="5">The sequence shown here is derived from an EMBL/GenBank/DDBJ whole genome shotgun (WGS) entry which is preliminary data.</text>
</comment>
<gene>
    <name evidence="5" type="ORF">D3871_05365</name>
</gene>
<dbReference type="SUPFAM" id="SSF46689">
    <property type="entry name" value="Homeodomain-like"/>
    <property type="match status" value="2"/>
</dbReference>
<evidence type="ECO:0000313" key="6">
    <source>
        <dbReference type="Proteomes" id="UP000265955"/>
    </source>
</evidence>
<dbReference type="Pfam" id="PF12833">
    <property type="entry name" value="HTH_18"/>
    <property type="match status" value="1"/>
</dbReference>
<keyword evidence="1" id="KW-0805">Transcription regulation</keyword>
<protein>
    <submittedName>
        <fullName evidence="5">AraC family transcriptional regulator</fullName>
    </submittedName>
</protein>